<evidence type="ECO:0000256" key="1">
    <source>
        <dbReference type="ARBA" id="ARBA00001924"/>
    </source>
</evidence>
<keyword evidence="2" id="KW-0500">Molybdenum</keyword>
<comment type="cofactor">
    <cofactor evidence="1">
        <name>Mo-molybdopterin</name>
        <dbReference type="ChEBI" id="CHEBI:71302"/>
    </cofactor>
</comment>
<dbReference type="InterPro" id="IPR014756">
    <property type="entry name" value="Ig_E-set"/>
</dbReference>
<evidence type="ECO:0000313" key="7">
    <source>
        <dbReference type="EMBL" id="TCJ87352.1"/>
    </source>
</evidence>
<dbReference type="InterPro" id="IPR000572">
    <property type="entry name" value="OxRdtase_Mopterin-bd_dom"/>
</dbReference>
<comment type="caution">
    <text evidence="7">The sequence shown here is derived from an EMBL/GenBank/DDBJ whole genome shotgun (WGS) entry which is preliminary data.</text>
</comment>
<dbReference type="Pfam" id="PF00174">
    <property type="entry name" value="Oxidored_molyb"/>
    <property type="match status" value="1"/>
</dbReference>
<dbReference type="AlphaFoldDB" id="A0A4R1F407"/>
<evidence type="ECO:0000259" key="6">
    <source>
        <dbReference type="Pfam" id="PF03404"/>
    </source>
</evidence>
<dbReference type="Proteomes" id="UP000294887">
    <property type="component" value="Unassembled WGS sequence"/>
</dbReference>
<keyword evidence="3" id="KW-0479">Metal-binding</keyword>
<evidence type="ECO:0000259" key="5">
    <source>
        <dbReference type="Pfam" id="PF00174"/>
    </source>
</evidence>
<keyword evidence="4" id="KW-0560">Oxidoreductase</keyword>
<dbReference type="InterPro" id="IPR005066">
    <property type="entry name" value="MoCF_OxRdtse_dimer"/>
</dbReference>
<dbReference type="GO" id="GO:0008482">
    <property type="term" value="F:sulfite oxidase activity"/>
    <property type="evidence" value="ECO:0007669"/>
    <property type="project" value="TreeGrafter"/>
</dbReference>
<dbReference type="EMBL" id="SMFQ01000003">
    <property type="protein sequence ID" value="TCJ87352.1"/>
    <property type="molecule type" value="Genomic_DNA"/>
</dbReference>
<evidence type="ECO:0000256" key="2">
    <source>
        <dbReference type="ARBA" id="ARBA00022505"/>
    </source>
</evidence>
<dbReference type="PANTHER" id="PTHR19372">
    <property type="entry name" value="SULFITE REDUCTASE"/>
    <property type="match status" value="1"/>
</dbReference>
<dbReference type="SUPFAM" id="SSF56524">
    <property type="entry name" value="Oxidoreductase molybdopterin-binding domain"/>
    <property type="match status" value="1"/>
</dbReference>
<dbReference type="Gene3D" id="2.60.40.650">
    <property type="match status" value="1"/>
</dbReference>
<dbReference type="PRINTS" id="PR00407">
    <property type="entry name" value="EUMOPTERIN"/>
</dbReference>
<reference evidence="7 8" key="1">
    <citation type="submission" date="2019-03" db="EMBL/GenBank/DDBJ databases">
        <title>Genomic Encyclopedia of Type Strains, Phase IV (KMG-IV): sequencing the most valuable type-strain genomes for metagenomic binning, comparative biology and taxonomic classification.</title>
        <authorList>
            <person name="Goeker M."/>
        </authorList>
    </citation>
    <scope>NUCLEOTIDE SEQUENCE [LARGE SCALE GENOMIC DNA]</scope>
    <source>
        <strain evidence="7 8">DSM 24830</strain>
    </source>
</reference>
<dbReference type="GO" id="GO:0006790">
    <property type="term" value="P:sulfur compound metabolic process"/>
    <property type="evidence" value="ECO:0007669"/>
    <property type="project" value="TreeGrafter"/>
</dbReference>
<dbReference type="PANTHER" id="PTHR19372:SF7">
    <property type="entry name" value="SULFITE OXIDASE, MITOCHONDRIAL"/>
    <property type="match status" value="1"/>
</dbReference>
<dbReference type="GO" id="GO:0030151">
    <property type="term" value="F:molybdenum ion binding"/>
    <property type="evidence" value="ECO:0007669"/>
    <property type="project" value="InterPro"/>
</dbReference>
<dbReference type="OrthoDB" id="9795587at2"/>
<evidence type="ECO:0000256" key="3">
    <source>
        <dbReference type="ARBA" id="ARBA00022723"/>
    </source>
</evidence>
<dbReference type="SUPFAM" id="SSF81296">
    <property type="entry name" value="E set domains"/>
    <property type="match status" value="1"/>
</dbReference>
<dbReference type="Gene3D" id="3.90.420.10">
    <property type="entry name" value="Oxidoreductase, molybdopterin-binding domain"/>
    <property type="match status" value="1"/>
</dbReference>
<gene>
    <name evidence="7" type="ORF">EV695_1862</name>
</gene>
<dbReference type="Pfam" id="PF03404">
    <property type="entry name" value="Mo-co_dimer"/>
    <property type="match status" value="1"/>
</dbReference>
<dbReference type="RefSeq" id="WP_131905638.1">
    <property type="nucleotide sequence ID" value="NZ_BAAAFU010000004.1"/>
</dbReference>
<organism evidence="7 8">
    <name type="scientific">Cocleimonas flava</name>
    <dbReference type="NCBI Taxonomy" id="634765"/>
    <lineage>
        <taxon>Bacteria</taxon>
        <taxon>Pseudomonadati</taxon>
        <taxon>Pseudomonadota</taxon>
        <taxon>Gammaproteobacteria</taxon>
        <taxon>Thiotrichales</taxon>
        <taxon>Thiotrichaceae</taxon>
        <taxon>Cocleimonas</taxon>
    </lineage>
</organism>
<name>A0A4R1F407_9GAMM</name>
<accession>A0A4R1F407</accession>
<evidence type="ECO:0000313" key="8">
    <source>
        <dbReference type="Proteomes" id="UP000294887"/>
    </source>
</evidence>
<feature type="domain" description="Oxidoreductase molybdopterin-binding" evidence="5">
    <location>
        <begin position="58"/>
        <end position="230"/>
    </location>
</feature>
<dbReference type="CDD" id="cd02110">
    <property type="entry name" value="SO_family_Moco_dimer"/>
    <property type="match status" value="1"/>
</dbReference>
<dbReference type="InterPro" id="IPR036374">
    <property type="entry name" value="OxRdtase_Mopterin-bd_sf"/>
</dbReference>
<protein>
    <submittedName>
        <fullName evidence="7">Molybdenum-dependent oxidoreductase-like protein</fullName>
    </submittedName>
</protein>
<evidence type="ECO:0000256" key="4">
    <source>
        <dbReference type="ARBA" id="ARBA00023002"/>
    </source>
</evidence>
<dbReference type="InterPro" id="IPR008335">
    <property type="entry name" value="Mopterin_OxRdtase_euk"/>
</dbReference>
<feature type="domain" description="Moybdenum cofactor oxidoreductase dimerisation" evidence="6">
    <location>
        <begin position="254"/>
        <end position="360"/>
    </location>
</feature>
<keyword evidence="8" id="KW-1185">Reference proteome</keyword>
<dbReference type="GO" id="GO:0020037">
    <property type="term" value="F:heme binding"/>
    <property type="evidence" value="ECO:0007669"/>
    <property type="project" value="TreeGrafter"/>
</dbReference>
<proteinExistence type="predicted"/>
<sequence length="375" mass="42614">MKKKDPTVNPILNPESKKHSETDFNHFEVLLANRNSGIALETLRHDVTPIGMHYLLSHFDIPYVQDEKQWSLEIGGLVNNPMTLDMDYLKSLPQITQQVTLECAGNGRALFKPHWPSMPWTYEAVGTAEWKGTRLIDVLKTADVKTEAIQWVFSGADEGVDSGVQHDFSRALSIEMANNPDIMLAWEINGQSLPPQHGFPLRLVVPGWYGMASVKWLNRIEAIDYEFQGYQQVGTYVYRKDKDDKGTPVSVIRVKSLMVPPGKPDWYTRKRLLEAGETILQGRAWSGFGTPITKVEIGINDDWFEAEVFPANEKYAWSRWQFNWQAEAGYHQLKCRATDANGDTQPLEPPWDNSGFGNNCVQITEVWVEDDLSNV</sequence>
<dbReference type="GO" id="GO:0043546">
    <property type="term" value="F:molybdopterin cofactor binding"/>
    <property type="evidence" value="ECO:0007669"/>
    <property type="project" value="TreeGrafter"/>
</dbReference>